<dbReference type="Proteomes" id="UP000830671">
    <property type="component" value="Chromosome 5"/>
</dbReference>
<protein>
    <submittedName>
        <fullName evidence="1">Uncharacterized protein</fullName>
    </submittedName>
</protein>
<dbReference type="EMBL" id="CP019477">
    <property type="protein sequence ID" value="UQC85110.1"/>
    <property type="molecule type" value="Genomic_DNA"/>
</dbReference>
<sequence>MQVRYTCVGVFWGWAFSLPLGCS</sequence>
<reference evidence="1" key="1">
    <citation type="journal article" date="2021" name="Mol. Plant Microbe Interact.">
        <title>Complete Genome Sequence of the Plant-Pathogenic Fungus Colletotrichum lupini.</title>
        <authorList>
            <person name="Baroncelli R."/>
            <person name="Pensec F."/>
            <person name="Da Lio D."/>
            <person name="Boufleur T."/>
            <person name="Vicente I."/>
            <person name="Sarrocco S."/>
            <person name="Picot A."/>
            <person name="Baraldi E."/>
            <person name="Sukno S."/>
            <person name="Thon M."/>
            <person name="Le Floch G."/>
        </authorList>
    </citation>
    <scope>NUCLEOTIDE SEQUENCE</scope>
    <source>
        <strain evidence="1">IMI 504893</strain>
    </source>
</reference>
<accession>A0A9Q8SX83</accession>
<keyword evidence="2" id="KW-1185">Reference proteome</keyword>
<gene>
    <name evidence="1" type="ORF">CLUP02_10606</name>
</gene>
<proteinExistence type="predicted"/>
<evidence type="ECO:0000313" key="2">
    <source>
        <dbReference type="Proteomes" id="UP000830671"/>
    </source>
</evidence>
<evidence type="ECO:0000313" key="1">
    <source>
        <dbReference type="EMBL" id="UQC85110.1"/>
    </source>
</evidence>
<organism evidence="1 2">
    <name type="scientific">Colletotrichum lupini</name>
    <dbReference type="NCBI Taxonomy" id="145971"/>
    <lineage>
        <taxon>Eukaryota</taxon>
        <taxon>Fungi</taxon>
        <taxon>Dikarya</taxon>
        <taxon>Ascomycota</taxon>
        <taxon>Pezizomycotina</taxon>
        <taxon>Sordariomycetes</taxon>
        <taxon>Hypocreomycetidae</taxon>
        <taxon>Glomerellales</taxon>
        <taxon>Glomerellaceae</taxon>
        <taxon>Colletotrichum</taxon>
        <taxon>Colletotrichum acutatum species complex</taxon>
    </lineage>
</organism>
<name>A0A9Q8SX83_9PEZI</name>
<dbReference type="AlphaFoldDB" id="A0A9Q8SX83"/>